<comment type="caution">
    <text evidence="1">The sequence shown here is derived from an EMBL/GenBank/DDBJ whole genome shotgun (WGS) entry which is preliminary data.</text>
</comment>
<protein>
    <submittedName>
        <fullName evidence="1">Amphi-Trp domain-containing protein</fullName>
    </submittedName>
</protein>
<sequence>MRQTKSSFRHESLQDGKSIQEFLKAITKGLAKGRLQFSDEDGELIMSPEGLLNMKLTAIQDESRHTIDLRISWQVDDGELEKKTLTISN</sequence>
<dbReference type="Proteomes" id="UP000237222">
    <property type="component" value="Unassembled WGS sequence"/>
</dbReference>
<dbReference type="NCBIfam" id="TIGR04354">
    <property type="entry name" value="amphi-Trp"/>
    <property type="match status" value="1"/>
</dbReference>
<dbReference type="RefSeq" id="WP_103685848.1">
    <property type="nucleotide sequence ID" value="NZ_PQGG01000042.1"/>
</dbReference>
<evidence type="ECO:0000313" key="1">
    <source>
        <dbReference type="EMBL" id="POP51202.1"/>
    </source>
</evidence>
<dbReference type="OrthoDB" id="5422838at2"/>
<reference evidence="1" key="1">
    <citation type="submission" date="2018-01" db="EMBL/GenBank/DDBJ databases">
        <authorList>
            <person name="Yu X.-D."/>
        </authorList>
    </citation>
    <scope>NUCLEOTIDE SEQUENCE</scope>
    <source>
        <strain evidence="1">ZX-21</strain>
    </source>
</reference>
<dbReference type="EMBL" id="PQGG01000042">
    <property type="protein sequence ID" value="POP51202.1"/>
    <property type="molecule type" value="Genomic_DNA"/>
</dbReference>
<name>A0A2S4HB34_9GAMM</name>
<proteinExistence type="predicted"/>
<gene>
    <name evidence="1" type="ORF">C0068_17940</name>
</gene>
<evidence type="ECO:0000313" key="2">
    <source>
        <dbReference type="Proteomes" id="UP000237222"/>
    </source>
</evidence>
<dbReference type="InterPro" id="IPR027598">
    <property type="entry name" value="Amphi-Trp_dom"/>
</dbReference>
<accession>A0A2S4HB34</accession>
<organism evidence="1 2">
    <name type="scientific">Zhongshania marina</name>
    <dbReference type="NCBI Taxonomy" id="2304603"/>
    <lineage>
        <taxon>Bacteria</taxon>
        <taxon>Pseudomonadati</taxon>
        <taxon>Pseudomonadota</taxon>
        <taxon>Gammaproteobacteria</taxon>
        <taxon>Cellvibrionales</taxon>
        <taxon>Spongiibacteraceae</taxon>
        <taxon>Zhongshania</taxon>
    </lineage>
</organism>
<dbReference type="AlphaFoldDB" id="A0A2S4HB34"/>